<name>A0ABN7RY24_OIKDI</name>
<evidence type="ECO:0000256" key="1">
    <source>
        <dbReference type="ARBA" id="ARBA00004613"/>
    </source>
</evidence>
<dbReference type="Pfam" id="PF03128">
    <property type="entry name" value="CXCXC"/>
    <property type="match status" value="1"/>
</dbReference>
<dbReference type="InterPro" id="IPR004153">
    <property type="entry name" value="CXCXC_repeat"/>
</dbReference>
<dbReference type="Pfam" id="PF00188">
    <property type="entry name" value="CAP"/>
    <property type="match status" value="1"/>
</dbReference>
<dbReference type="InterPro" id="IPR035940">
    <property type="entry name" value="CAP_sf"/>
</dbReference>
<dbReference type="InterPro" id="IPR018244">
    <property type="entry name" value="Allrgn_V5/Tpx1_CS"/>
</dbReference>
<feature type="domain" description="SCP" evidence="5">
    <location>
        <begin position="14"/>
        <end position="183"/>
    </location>
</feature>
<dbReference type="SUPFAM" id="SSF55797">
    <property type="entry name" value="PR-1-like"/>
    <property type="match status" value="1"/>
</dbReference>
<dbReference type="Gene3D" id="3.40.33.10">
    <property type="entry name" value="CAP"/>
    <property type="match status" value="1"/>
</dbReference>
<accession>A0ABN7RY24</accession>
<reference evidence="6 7" key="1">
    <citation type="submission" date="2021-04" db="EMBL/GenBank/DDBJ databases">
        <authorList>
            <person name="Bliznina A."/>
        </authorList>
    </citation>
    <scope>NUCLEOTIDE SEQUENCE [LARGE SCALE GENOMIC DNA]</scope>
</reference>
<dbReference type="InterPro" id="IPR014044">
    <property type="entry name" value="CAP_dom"/>
</dbReference>
<keyword evidence="7" id="KW-1185">Reference proteome</keyword>
<dbReference type="InterPro" id="IPR001283">
    <property type="entry name" value="CRISP-related"/>
</dbReference>
<dbReference type="EMBL" id="OU015568">
    <property type="protein sequence ID" value="CAG5088674.1"/>
    <property type="molecule type" value="Genomic_DNA"/>
</dbReference>
<sequence>MHILLLRTSLFTEEQAQRLVDEHNYYRRFQNASDMEMMIWDQDLADAAQEWVESCECSALCEHGFSPDTSGRYGNKPWFHLGFNDEQRFGQNLYFSFMDNETITSDPIRQWHGEIRAYSYGSRTFLAPELGRQTDEQCRPGAVCGHYTALVWSTSTRVGCGYHVCEGMTNVNCHYGPPGNKGIMPVGIGRKPFRKGGQSCEDCESGHGWCDDGLCIECPDGNCDCPIECKNCGILDEDTCQCICAPGWDGIACQRPCDNMEESCGASPGVPLSMACTTDEYPRFPNFLCRHACDYCQSVDQATTVSSLCCGGKLCYNEGYLDEENCECVCPYGGRSEDCKTEEMLTTKAPEPDRQNNSEKGGKSVASQQAHDDPESQKQISGCNGMKFSVFMVTVSYLFA</sequence>
<dbReference type="PANTHER" id="PTHR10334">
    <property type="entry name" value="CYSTEINE-RICH SECRETORY PROTEIN-RELATED"/>
    <property type="match status" value="1"/>
</dbReference>
<evidence type="ECO:0000313" key="7">
    <source>
        <dbReference type="Proteomes" id="UP001158576"/>
    </source>
</evidence>
<dbReference type="CDD" id="cd05380">
    <property type="entry name" value="CAP_euk"/>
    <property type="match status" value="1"/>
</dbReference>
<feature type="compositionally biased region" description="Basic and acidic residues" evidence="4">
    <location>
        <begin position="343"/>
        <end position="362"/>
    </location>
</feature>
<dbReference type="SMART" id="SM00198">
    <property type="entry name" value="SCP"/>
    <property type="match status" value="1"/>
</dbReference>
<evidence type="ECO:0000256" key="2">
    <source>
        <dbReference type="ARBA" id="ARBA00022525"/>
    </source>
</evidence>
<organism evidence="6 7">
    <name type="scientific">Oikopleura dioica</name>
    <name type="common">Tunicate</name>
    <dbReference type="NCBI Taxonomy" id="34765"/>
    <lineage>
        <taxon>Eukaryota</taxon>
        <taxon>Metazoa</taxon>
        <taxon>Chordata</taxon>
        <taxon>Tunicata</taxon>
        <taxon>Appendicularia</taxon>
        <taxon>Copelata</taxon>
        <taxon>Oikopleuridae</taxon>
        <taxon>Oikopleura</taxon>
    </lineage>
</organism>
<gene>
    <name evidence="6" type="ORF">OKIOD_LOCUS3485</name>
</gene>
<dbReference type="PRINTS" id="PR00837">
    <property type="entry name" value="V5TPXLIKE"/>
</dbReference>
<dbReference type="PROSITE" id="PS01009">
    <property type="entry name" value="CRISP_1"/>
    <property type="match status" value="1"/>
</dbReference>
<evidence type="ECO:0000313" key="6">
    <source>
        <dbReference type="EMBL" id="CAG5088674.1"/>
    </source>
</evidence>
<evidence type="ECO:0000256" key="3">
    <source>
        <dbReference type="ARBA" id="ARBA00022729"/>
    </source>
</evidence>
<keyword evidence="2" id="KW-0964">Secreted</keyword>
<dbReference type="Proteomes" id="UP001158576">
    <property type="component" value="Chromosome PAR"/>
</dbReference>
<keyword evidence="3" id="KW-0732">Signal</keyword>
<evidence type="ECO:0000259" key="5">
    <source>
        <dbReference type="SMART" id="SM00198"/>
    </source>
</evidence>
<feature type="region of interest" description="Disordered" evidence="4">
    <location>
        <begin position="343"/>
        <end position="380"/>
    </location>
</feature>
<evidence type="ECO:0000256" key="4">
    <source>
        <dbReference type="SAM" id="MobiDB-lite"/>
    </source>
</evidence>
<proteinExistence type="predicted"/>
<comment type="subcellular location">
    <subcellularLocation>
        <location evidence="1">Secreted</location>
    </subcellularLocation>
</comment>
<protein>
    <submittedName>
        <fullName evidence="6">Oidioi.mRNA.OKI2018_I69.PAR.g11927.t1.cds</fullName>
    </submittedName>
</protein>